<proteinExistence type="predicted"/>
<reference evidence="13" key="1">
    <citation type="submission" date="2020-04" db="EMBL/GenBank/DDBJ databases">
        <authorList>
            <person name="Alioto T."/>
            <person name="Alioto T."/>
            <person name="Gomez Garrido J."/>
        </authorList>
    </citation>
    <scope>NUCLEOTIDE SEQUENCE</scope>
    <source>
        <strain evidence="13">A484AB</strain>
    </source>
</reference>
<comment type="caution">
    <text evidence="13">The sequence shown here is derived from an EMBL/GenBank/DDBJ whole genome shotgun (WGS) entry which is preliminary data.</text>
</comment>
<keyword evidence="6" id="KW-0460">Magnesium</keyword>
<name>A0A7D9HD63_PARCT</name>
<feature type="domain" description="Nudix hydrolase" evidence="12">
    <location>
        <begin position="47"/>
        <end position="219"/>
    </location>
</feature>
<dbReference type="InterPro" id="IPR015797">
    <property type="entry name" value="NUDIX_hydrolase-like_dom_sf"/>
</dbReference>
<dbReference type="FunFam" id="3.90.79.10:FF:000035">
    <property type="entry name" value="Uridine diphosphate glucose pyrophosphatase"/>
    <property type="match status" value="1"/>
</dbReference>
<evidence type="ECO:0000256" key="6">
    <source>
        <dbReference type="ARBA" id="ARBA00022842"/>
    </source>
</evidence>
<dbReference type="EMBL" id="CACRXK020000161">
    <property type="protein sequence ID" value="CAB3979032.1"/>
    <property type="molecule type" value="Genomic_DNA"/>
</dbReference>
<comment type="subcellular location">
    <subcellularLocation>
        <location evidence="2">Cytoplasm</location>
    </subcellularLocation>
</comment>
<dbReference type="GO" id="GO:0008768">
    <property type="term" value="F:UDP-sugar diphosphatase activity"/>
    <property type="evidence" value="ECO:0007669"/>
    <property type="project" value="UniProtKB-EC"/>
</dbReference>
<evidence type="ECO:0000256" key="1">
    <source>
        <dbReference type="ARBA" id="ARBA00001946"/>
    </source>
</evidence>
<evidence type="ECO:0000256" key="11">
    <source>
        <dbReference type="ARBA" id="ARBA00080475"/>
    </source>
</evidence>
<dbReference type="EC" id="3.6.1.45" evidence="9"/>
<evidence type="ECO:0000256" key="3">
    <source>
        <dbReference type="ARBA" id="ARBA00011738"/>
    </source>
</evidence>
<dbReference type="AlphaFoldDB" id="A0A7D9HD63"/>
<evidence type="ECO:0000313" key="14">
    <source>
        <dbReference type="Proteomes" id="UP001152795"/>
    </source>
</evidence>
<dbReference type="GO" id="GO:0019693">
    <property type="term" value="P:ribose phosphate metabolic process"/>
    <property type="evidence" value="ECO:0007669"/>
    <property type="project" value="TreeGrafter"/>
</dbReference>
<dbReference type="PANTHER" id="PTHR11839">
    <property type="entry name" value="UDP/ADP-SUGAR PYROPHOSPHATASE"/>
    <property type="match status" value="1"/>
</dbReference>
<evidence type="ECO:0000259" key="12">
    <source>
        <dbReference type="PROSITE" id="PS51462"/>
    </source>
</evidence>
<comment type="subunit">
    <text evidence="3">Homodimer.</text>
</comment>
<dbReference type="InterPro" id="IPR000086">
    <property type="entry name" value="NUDIX_hydrolase_dom"/>
</dbReference>
<evidence type="ECO:0000256" key="8">
    <source>
        <dbReference type="ARBA" id="ARBA00054674"/>
    </source>
</evidence>
<evidence type="ECO:0000256" key="10">
    <source>
        <dbReference type="ARBA" id="ARBA00071467"/>
    </source>
</evidence>
<evidence type="ECO:0000256" key="2">
    <source>
        <dbReference type="ARBA" id="ARBA00004496"/>
    </source>
</evidence>
<dbReference type="PROSITE" id="PS51462">
    <property type="entry name" value="NUDIX"/>
    <property type="match status" value="1"/>
</dbReference>
<protein>
    <recommendedName>
        <fullName evidence="10">Uridine diphosphate glucose pyrophosphatase NUDT14</fullName>
        <ecNumber evidence="9">3.6.1.45</ecNumber>
    </recommendedName>
    <alternativeName>
        <fullName evidence="11">Nucleoside diphosphate-linked moiety X motif 14</fullName>
    </alternativeName>
</protein>
<dbReference type="Proteomes" id="UP001152795">
    <property type="component" value="Unassembled WGS sequence"/>
</dbReference>
<keyword evidence="4" id="KW-0963">Cytoplasm</keyword>
<evidence type="ECO:0000256" key="7">
    <source>
        <dbReference type="ARBA" id="ARBA00051086"/>
    </source>
</evidence>
<dbReference type="Gene3D" id="3.90.79.10">
    <property type="entry name" value="Nucleoside Triphosphate Pyrophosphohydrolase"/>
    <property type="match status" value="1"/>
</dbReference>
<dbReference type="NCBIfam" id="TIGR00052">
    <property type="entry name" value="nudix-type nucleoside diphosphatase, YffH/AdpP family"/>
    <property type="match status" value="1"/>
</dbReference>
<keyword evidence="14" id="KW-1185">Reference proteome</keyword>
<comment type="function">
    <text evidence="8">Hydrolyzes UDP-glucose to glucose 1-phosphate and UMP and ADP-ribose to ribose 5-phosphate and AMP. The physiological substrate is probably UDP-glucose. Poor activity on other substrates such as ADP-glucose, CDP-glucose, GDP-glucose and GDP-mannose.</text>
</comment>
<dbReference type="GO" id="GO:0006753">
    <property type="term" value="P:nucleoside phosphate metabolic process"/>
    <property type="evidence" value="ECO:0007669"/>
    <property type="project" value="TreeGrafter"/>
</dbReference>
<organism evidence="13 14">
    <name type="scientific">Paramuricea clavata</name>
    <name type="common">Red gorgonian</name>
    <name type="synonym">Violescent sea-whip</name>
    <dbReference type="NCBI Taxonomy" id="317549"/>
    <lineage>
        <taxon>Eukaryota</taxon>
        <taxon>Metazoa</taxon>
        <taxon>Cnidaria</taxon>
        <taxon>Anthozoa</taxon>
        <taxon>Octocorallia</taxon>
        <taxon>Malacalcyonacea</taxon>
        <taxon>Plexauridae</taxon>
        <taxon>Paramuricea</taxon>
    </lineage>
</organism>
<dbReference type="InterPro" id="IPR004385">
    <property type="entry name" value="NDP_pyrophosphatase"/>
</dbReference>
<comment type="catalytic activity">
    <reaction evidence="7">
        <text>UDP-sugar + H2O = UMP + alpha-D-aldose 1-phosphate.</text>
        <dbReference type="EC" id="3.6.1.45"/>
    </reaction>
</comment>
<sequence length="231" mass="26174">MASSASKLENLEIKEMQVVPCTNSPYIQSSRVTFKQNGINRIWDYIREHDGVYILLYNTTRQALVLVKQFRPALYMTVNREQHVEQSHDLHKEHVQKIDSSIPYTAPPTCGVSYELCAGIVDKQTSLEEIAKEEVFEECGYDVPLGDIKRVSAWRGGLGTSCNMHTLFYAEVTDPMLVSGAGGGNVHEGEQIELFYLPVGELRSFMYNEDIAKECSLLFALSWWIENVQKA</sequence>
<evidence type="ECO:0000313" key="13">
    <source>
        <dbReference type="EMBL" id="CAB3979032.1"/>
    </source>
</evidence>
<gene>
    <name evidence="13" type="ORF">PACLA_8A066704</name>
</gene>
<evidence type="ECO:0000256" key="5">
    <source>
        <dbReference type="ARBA" id="ARBA00022801"/>
    </source>
</evidence>
<evidence type="ECO:0000256" key="4">
    <source>
        <dbReference type="ARBA" id="ARBA00022490"/>
    </source>
</evidence>
<dbReference type="SUPFAM" id="SSF55811">
    <property type="entry name" value="Nudix"/>
    <property type="match status" value="1"/>
</dbReference>
<evidence type="ECO:0000256" key="9">
    <source>
        <dbReference type="ARBA" id="ARBA00066480"/>
    </source>
</evidence>
<dbReference type="GO" id="GO:0046872">
    <property type="term" value="F:metal ion binding"/>
    <property type="evidence" value="ECO:0007669"/>
    <property type="project" value="InterPro"/>
</dbReference>
<dbReference type="PANTHER" id="PTHR11839:SF15">
    <property type="entry name" value="URIDINE DIPHOSPHATE GLUCOSE PYROPHOSPHATASE NUDT14"/>
    <property type="match status" value="1"/>
</dbReference>
<dbReference type="OrthoDB" id="10249920at2759"/>
<dbReference type="CDD" id="cd18887">
    <property type="entry name" value="NUDIX_UGPPase_Nudt14"/>
    <property type="match status" value="1"/>
</dbReference>
<dbReference type="GO" id="GO:0005737">
    <property type="term" value="C:cytoplasm"/>
    <property type="evidence" value="ECO:0007669"/>
    <property type="project" value="UniProtKB-SubCell"/>
</dbReference>
<comment type="cofactor">
    <cofactor evidence="1">
        <name>Mg(2+)</name>
        <dbReference type="ChEBI" id="CHEBI:18420"/>
    </cofactor>
</comment>
<accession>A0A7D9HD63</accession>
<keyword evidence="5" id="KW-0378">Hydrolase</keyword>